<dbReference type="InterPro" id="IPR009061">
    <property type="entry name" value="DNA-bd_dom_put_sf"/>
</dbReference>
<dbReference type="EMBL" id="JAFBEC010000003">
    <property type="protein sequence ID" value="MBM7632400.1"/>
    <property type="molecule type" value="Genomic_DNA"/>
</dbReference>
<protein>
    <submittedName>
        <fullName evidence="7">DNA-binding transcriptional MerR regulator</fullName>
    </submittedName>
</protein>
<name>A0ABS2PAI6_9BACL</name>
<evidence type="ECO:0000256" key="3">
    <source>
        <dbReference type="ARBA" id="ARBA00023125"/>
    </source>
</evidence>
<sequence length="269" mass="31740">MDQRRYFSIGEVSKLKNVTIKALRYYHTIGLLSPVYVNPDNGYRYYTMGQFIYIDIIKLCQQSNVTIKEIKVLFEKADTNELKLFLEKKSKEIEEEMVSLEQLQKRISLLQRTIHSSEVERKKDGIHVQTFKERYLLRSPTQAGELNEVLSFDQLDEQLAEFTNHTFEYGLIYTFLHDDLNVRDVFRIINVEDYQLLKETATVSVLPSGQYVTVNCTKESEEEVLQLLVDYLKTNDLEYHDLYMLYLVTDVFNQDNYHAQFQVNVKPTP</sequence>
<keyword evidence="1" id="KW-0678">Repressor</keyword>
<reference evidence="7 8" key="1">
    <citation type="submission" date="2021-01" db="EMBL/GenBank/DDBJ databases">
        <title>Genomic Encyclopedia of Type Strains, Phase IV (KMG-IV): sequencing the most valuable type-strain genomes for metagenomic binning, comparative biology and taxonomic classification.</title>
        <authorList>
            <person name="Goeker M."/>
        </authorList>
    </citation>
    <scope>NUCLEOTIDE SEQUENCE [LARGE SCALE GENOMIC DNA]</scope>
    <source>
        <strain evidence="7 8">DSM 25540</strain>
    </source>
</reference>
<dbReference type="PANTHER" id="PTHR30204:SF69">
    <property type="entry name" value="MERR-FAMILY TRANSCRIPTIONAL REGULATOR"/>
    <property type="match status" value="1"/>
</dbReference>
<keyword evidence="4" id="KW-0804">Transcription</keyword>
<dbReference type="PROSITE" id="PS50937">
    <property type="entry name" value="HTH_MERR_2"/>
    <property type="match status" value="1"/>
</dbReference>
<dbReference type="SMART" id="SM00422">
    <property type="entry name" value="HTH_MERR"/>
    <property type="match status" value="1"/>
</dbReference>
<dbReference type="RefSeq" id="WP_204696590.1">
    <property type="nucleotide sequence ID" value="NZ_JAFBEC010000003.1"/>
</dbReference>
<keyword evidence="3 7" id="KW-0238">DNA-binding</keyword>
<keyword evidence="5" id="KW-0175">Coiled coil</keyword>
<dbReference type="Pfam" id="PF00376">
    <property type="entry name" value="MerR"/>
    <property type="match status" value="1"/>
</dbReference>
<evidence type="ECO:0000256" key="2">
    <source>
        <dbReference type="ARBA" id="ARBA00023015"/>
    </source>
</evidence>
<dbReference type="InterPro" id="IPR047057">
    <property type="entry name" value="MerR_fam"/>
</dbReference>
<keyword evidence="8" id="KW-1185">Reference proteome</keyword>
<feature type="coiled-coil region" evidence="5">
    <location>
        <begin position="76"/>
        <end position="120"/>
    </location>
</feature>
<evidence type="ECO:0000313" key="8">
    <source>
        <dbReference type="Proteomes" id="UP000741863"/>
    </source>
</evidence>
<dbReference type="PANTHER" id="PTHR30204">
    <property type="entry name" value="REDOX-CYCLING DRUG-SENSING TRANSCRIPTIONAL ACTIVATOR SOXR"/>
    <property type="match status" value="1"/>
</dbReference>
<evidence type="ECO:0000256" key="4">
    <source>
        <dbReference type="ARBA" id="ARBA00023163"/>
    </source>
</evidence>
<dbReference type="Proteomes" id="UP000741863">
    <property type="component" value="Unassembled WGS sequence"/>
</dbReference>
<gene>
    <name evidence="7" type="ORF">JOD17_001493</name>
</gene>
<evidence type="ECO:0000259" key="6">
    <source>
        <dbReference type="PROSITE" id="PS50937"/>
    </source>
</evidence>
<keyword evidence="2" id="KW-0805">Transcription regulation</keyword>
<dbReference type="InterPro" id="IPR000551">
    <property type="entry name" value="MerR-type_HTH_dom"/>
</dbReference>
<evidence type="ECO:0000256" key="5">
    <source>
        <dbReference type="SAM" id="Coils"/>
    </source>
</evidence>
<proteinExistence type="predicted"/>
<evidence type="ECO:0000313" key="7">
    <source>
        <dbReference type="EMBL" id="MBM7632400.1"/>
    </source>
</evidence>
<dbReference type="GO" id="GO:0003677">
    <property type="term" value="F:DNA binding"/>
    <property type="evidence" value="ECO:0007669"/>
    <property type="project" value="UniProtKB-KW"/>
</dbReference>
<comment type="caution">
    <text evidence="7">The sequence shown here is derived from an EMBL/GenBank/DDBJ whole genome shotgun (WGS) entry which is preliminary data.</text>
</comment>
<organism evidence="7 8">
    <name type="scientific">Geomicrobium sediminis</name>
    <dbReference type="NCBI Taxonomy" id="1347788"/>
    <lineage>
        <taxon>Bacteria</taxon>
        <taxon>Bacillati</taxon>
        <taxon>Bacillota</taxon>
        <taxon>Bacilli</taxon>
        <taxon>Bacillales</taxon>
        <taxon>Geomicrobium</taxon>
    </lineage>
</organism>
<accession>A0ABS2PAI6</accession>
<evidence type="ECO:0000256" key="1">
    <source>
        <dbReference type="ARBA" id="ARBA00022491"/>
    </source>
</evidence>
<dbReference type="Gene3D" id="1.10.1660.10">
    <property type="match status" value="1"/>
</dbReference>
<feature type="domain" description="HTH merR-type" evidence="6">
    <location>
        <begin position="6"/>
        <end position="76"/>
    </location>
</feature>
<dbReference type="SUPFAM" id="SSF46955">
    <property type="entry name" value="Putative DNA-binding domain"/>
    <property type="match status" value="1"/>
</dbReference>